<dbReference type="AlphaFoldDB" id="A0A7X4K918"/>
<evidence type="ECO:0000313" key="3">
    <source>
        <dbReference type="EMBL" id="MYL99805.1"/>
    </source>
</evidence>
<feature type="chain" id="PRO_5031500461" evidence="2">
    <location>
        <begin position="25"/>
        <end position="90"/>
    </location>
</feature>
<keyword evidence="1" id="KW-0812">Transmembrane</keyword>
<protein>
    <submittedName>
        <fullName evidence="3">Uncharacterized protein</fullName>
    </submittedName>
</protein>
<feature type="transmembrane region" description="Helical" evidence="1">
    <location>
        <begin position="57"/>
        <end position="80"/>
    </location>
</feature>
<keyword evidence="1" id="KW-0472">Membrane</keyword>
<keyword evidence="4" id="KW-1185">Reference proteome</keyword>
<evidence type="ECO:0000313" key="4">
    <source>
        <dbReference type="Proteomes" id="UP000465810"/>
    </source>
</evidence>
<evidence type="ECO:0000256" key="2">
    <source>
        <dbReference type="SAM" id="SignalP"/>
    </source>
</evidence>
<feature type="signal peptide" evidence="2">
    <location>
        <begin position="1"/>
        <end position="24"/>
    </location>
</feature>
<proteinExistence type="predicted"/>
<reference evidence="3 4" key="1">
    <citation type="submission" date="2019-12" db="EMBL/GenBank/DDBJ databases">
        <authorList>
            <person name="Feng G."/>
            <person name="Zhu H."/>
        </authorList>
    </citation>
    <scope>NUCLEOTIDE SEQUENCE [LARGE SCALE GENOMIC DNA]</scope>
    <source>
        <strain evidence="3 4">FGD1</strain>
    </source>
</reference>
<gene>
    <name evidence="3" type="ORF">GR702_18765</name>
</gene>
<dbReference type="Proteomes" id="UP000465810">
    <property type="component" value="Unassembled WGS sequence"/>
</dbReference>
<dbReference type="RefSeq" id="WP_160987228.1">
    <property type="nucleotide sequence ID" value="NZ_WVTD01000020.1"/>
</dbReference>
<organism evidence="3 4">
    <name type="scientific">Novosphingobium silvae</name>
    <dbReference type="NCBI Taxonomy" id="2692619"/>
    <lineage>
        <taxon>Bacteria</taxon>
        <taxon>Pseudomonadati</taxon>
        <taxon>Pseudomonadota</taxon>
        <taxon>Alphaproteobacteria</taxon>
        <taxon>Sphingomonadales</taxon>
        <taxon>Sphingomonadaceae</taxon>
        <taxon>Novosphingobium</taxon>
    </lineage>
</organism>
<dbReference type="EMBL" id="WVTD01000020">
    <property type="protein sequence ID" value="MYL99805.1"/>
    <property type="molecule type" value="Genomic_DNA"/>
</dbReference>
<accession>A0A7X4K918</accession>
<keyword evidence="2" id="KW-0732">Signal</keyword>
<sequence>MKVFAKLTAGVALASLVIAQPALAASPRAMNSQATSSAAGKVTGVRASTDVARENNAASGGILIGLVALAAAGAGLYFALDDNDDEPASP</sequence>
<comment type="caution">
    <text evidence="3">The sequence shown here is derived from an EMBL/GenBank/DDBJ whole genome shotgun (WGS) entry which is preliminary data.</text>
</comment>
<keyword evidence="1" id="KW-1133">Transmembrane helix</keyword>
<name>A0A7X4K918_9SPHN</name>
<evidence type="ECO:0000256" key="1">
    <source>
        <dbReference type="SAM" id="Phobius"/>
    </source>
</evidence>